<reference evidence="2 3" key="1">
    <citation type="journal article" date="2012" name="Proc. Natl. Acad. Sci. U.S.A.">
        <title>Comparative genomics of Ceriporiopsis subvermispora and Phanerochaete chrysosporium provide insight into selective ligninolysis.</title>
        <authorList>
            <person name="Fernandez-Fueyo E."/>
            <person name="Ruiz-Duenas F.J."/>
            <person name="Ferreira P."/>
            <person name="Floudas D."/>
            <person name="Hibbett D.S."/>
            <person name="Canessa P."/>
            <person name="Larrondo L.F."/>
            <person name="James T.Y."/>
            <person name="Seelenfreund D."/>
            <person name="Lobos S."/>
            <person name="Polanco R."/>
            <person name="Tello M."/>
            <person name="Honda Y."/>
            <person name="Watanabe T."/>
            <person name="Watanabe T."/>
            <person name="Ryu J.S."/>
            <person name="Kubicek C.P."/>
            <person name="Schmoll M."/>
            <person name="Gaskell J."/>
            <person name="Hammel K.E."/>
            <person name="St John F.J."/>
            <person name="Vanden Wymelenberg A."/>
            <person name="Sabat G."/>
            <person name="Splinter BonDurant S."/>
            <person name="Syed K."/>
            <person name="Yadav J.S."/>
            <person name="Doddapaneni H."/>
            <person name="Subramanian V."/>
            <person name="Lavin J.L."/>
            <person name="Oguiza J.A."/>
            <person name="Perez G."/>
            <person name="Pisabarro A.G."/>
            <person name="Ramirez L."/>
            <person name="Santoyo F."/>
            <person name="Master E."/>
            <person name="Coutinho P.M."/>
            <person name="Henrissat B."/>
            <person name="Lombard V."/>
            <person name="Magnuson J.K."/>
            <person name="Kuees U."/>
            <person name="Hori C."/>
            <person name="Igarashi K."/>
            <person name="Samejima M."/>
            <person name="Held B.W."/>
            <person name="Barry K.W."/>
            <person name="LaButti K.M."/>
            <person name="Lapidus A."/>
            <person name="Lindquist E.A."/>
            <person name="Lucas S.M."/>
            <person name="Riley R."/>
            <person name="Salamov A.A."/>
            <person name="Hoffmeister D."/>
            <person name="Schwenk D."/>
            <person name="Hadar Y."/>
            <person name="Yarden O."/>
            <person name="de Vries R.P."/>
            <person name="Wiebenga A."/>
            <person name="Stenlid J."/>
            <person name="Eastwood D."/>
            <person name="Grigoriev I.V."/>
            <person name="Berka R.M."/>
            <person name="Blanchette R.A."/>
            <person name="Kersten P."/>
            <person name="Martinez A.T."/>
            <person name="Vicuna R."/>
            <person name="Cullen D."/>
        </authorList>
    </citation>
    <scope>NUCLEOTIDE SEQUENCE [LARGE SCALE GENOMIC DNA]</scope>
    <source>
        <strain evidence="2 3">B</strain>
    </source>
</reference>
<organism evidence="2 3">
    <name type="scientific">Ceriporiopsis subvermispora (strain B)</name>
    <name type="common">White-rot fungus</name>
    <name type="synonym">Gelatoporia subvermispora</name>
    <dbReference type="NCBI Taxonomy" id="914234"/>
    <lineage>
        <taxon>Eukaryota</taxon>
        <taxon>Fungi</taxon>
        <taxon>Dikarya</taxon>
        <taxon>Basidiomycota</taxon>
        <taxon>Agaricomycotina</taxon>
        <taxon>Agaricomycetes</taxon>
        <taxon>Polyporales</taxon>
        <taxon>Gelatoporiaceae</taxon>
        <taxon>Gelatoporia</taxon>
    </lineage>
</organism>
<accession>M2QVJ4</accession>
<dbReference type="HOGENOM" id="CLU_1815569_0_0_1"/>
<dbReference type="Proteomes" id="UP000016930">
    <property type="component" value="Unassembled WGS sequence"/>
</dbReference>
<evidence type="ECO:0000256" key="1">
    <source>
        <dbReference type="SAM" id="MobiDB-lite"/>
    </source>
</evidence>
<name>M2QVJ4_CERS8</name>
<gene>
    <name evidence="2" type="ORF">CERSUDRAFT_109789</name>
</gene>
<evidence type="ECO:0000313" key="3">
    <source>
        <dbReference type="Proteomes" id="UP000016930"/>
    </source>
</evidence>
<protein>
    <submittedName>
        <fullName evidence="2">Uncharacterized protein</fullName>
    </submittedName>
</protein>
<keyword evidence="3" id="KW-1185">Reference proteome</keyword>
<dbReference type="AlphaFoldDB" id="M2QVJ4"/>
<proteinExistence type="predicted"/>
<evidence type="ECO:0000313" key="2">
    <source>
        <dbReference type="EMBL" id="EMD30536.1"/>
    </source>
</evidence>
<dbReference type="EMBL" id="KB446033">
    <property type="protein sequence ID" value="EMD30536.1"/>
    <property type="molecule type" value="Genomic_DNA"/>
</dbReference>
<sequence length="142" mass="16268">MCVVLYADGKMARGAMRRGRSRRCIRRWRVVEKRACAASSSSVAKGEREDAIHECGAYIINLRGVLSSDSARTDRSRRRVYSWMTTRRARRGAAKGVGERKANEGVGQRARRGRRSEIERAVMWSQGERWRGERATPGYEYK</sequence>
<feature type="region of interest" description="Disordered" evidence="1">
    <location>
        <begin position="91"/>
        <end position="114"/>
    </location>
</feature>